<comment type="caution">
    <text evidence="2">The sequence shown here is derived from an EMBL/GenBank/DDBJ whole genome shotgun (WGS) entry which is preliminary data.</text>
</comment>
<organism evidence="2 3">
    <name type="scientific">Acidovorax soli</name>
    <dbReference type="NCBI Taxonomy" id="592050"/>
    <lineage>
        <taxon>Bacteria</taxon>
        <taxon>Pseudomonadati</taxon>
        <taxon>Pseudomonadota</taxon>
        <taxon>Betaproteobacteria</taxon>
        <taxon>Burkholderiales</taxon>
        <taxon>Comamonadaceae</taxon>
        <taxon>Acidovorax</taxon>
    </lineage>
</organism>
<dbReference type="EMBL" id="JACHLK010000018">
    <property type="protein sequence ID" value="MBB6563291.1"/>
    <property type="molecule type" value="Genomic_DNA"/>
</dbReference>
<evidence type="ECO:0000313" key="3">
    <source>
        <dbReference type="Proteomes" id="UP000575083"/>
    </source>
</evidence>
<dbReference type="GO" id="GO:0004497">
    <property type="term" value="F:monooxygenase activity"/>
    <property type="evidence" value="ECO:0007669"/>
    <property type="project" value="InterPro"/>
</dbReference>
<keyword evidence="3" id="KW-1185">Reference proteome</keyword>
<dbReference type="Proteomes" id="UP000575083">
    <property type="component" value="Unassembled WGS sequence"/>
</dbReference>
<name>A0A7X0PK05_9BURK</name>
<evidence type="ECO:0000256" key="1">
    <source>
        <dbReference type="ARBA" id="ARBA00006313"/>
    </source>
</evidence>
<dbReference type="InterPro" id="IPR036889">
    <property type="entry name" value="mOase_MmoB_DmpM_sf"/>
</dbReference>
<dbReference type="Gene3D" id="3.90.56.10">
    <property type="entry name" value="Monooxygenase component MmoB/DmpM"/>
    <property type="match status" value="1"/>
</dbReference>
<protein>
    <submittedName>
        <fullName evidence="2">Phenol hydroxylase P2 protein</fullName>
    </submittedName>
</protein>
<proteinExistence type="inferred from homology"/>
<sequence>MTTTTTALQDRPSVFIALQANDETRFIIDAILADNPLATAAEFPAMVKIDAPGQIVIHRTSVQDRMGRDWDVQELHLNLISLSGNIDETDDAFRLTRGEAA</sequence>
<evidence type="ECO:0000313" key="2">
    <source>
        <dbReference type="EMBL" id="MBB6563291.1"/>
    </source>
</evidence>
<comment type="similarity">
    <text evidence="1">Belongs to the TmoD/XamoD family.</text>
</comment>
<dbReference type="AlphaFoldDB" id="A0A7X0PK05"/>
<gene>
    <name evidence="2" type="ORF">HNP48_006011</name>
</gene>
<accession>A0A7X0PK05</accession>
<dbReference type="RefSeq" id="WP_184864157.1">
    <property type="nucleotide sequence ID" value="NZ_JACHLK010000018.1"/>
</dbReference>
<reference evidence="2 3" key="1">
    <citation type="submission" date="2020-08" db="EMBL/GenBank/DDBJ databases">
        <title>Functional genomics of gut bacteria from endangered species of beetles.</title>
        <authorList>
            <person name="Carlos-Shanley C."/>
        </authorList>
    </citation>
    <scope>NUCLEOTIDE SEQUENCE [LARGE SCALE GENOMIC DNA]</scope>
    <source>
        <strain evidence="2 3">S00198</strain>
    </source>
</reference>
<dbReference type="Pfam" id="PF02406">
    <property type="entry name" value="MmoB_DmpM"/>
    <property type="match status" value="1"/>
</dbReference>
<dbReference type="SUPFAM" id="SSF56029">
    <property type="entry name" value="Monooxygenase (hydroxylase) regulatory protein"/>
    <property type="match status" value="1"/>
</dbReference>
<dbReference type="InterPro" id="IPR003454">
    <property type="entry name" value="MOase_MmoB_DmpM"/>
</dbReference>